<proteinExistence type="predicted"/>
<feature type="compositionally biased region" description="Basic and acidic residues" evidence="1">
    <location>
        <begin position="1026"/>
        <end position="1036"/>
    </location>
</feature>
<evidence type="ECO:0000256" key="1">
    <source>
        <dbReference type="SAM" id="MobiDB-lite"/>
    </source>
</evidence>
<keyword evidence="3" id="KW-1185">Reference proteome</keyword>
<dbReference type="Proteomes" id="UP000562682">
    <property type="component" value="Unassembled WGS sequence"/>
</dbReference>
<feature type="compositionally biased region" description="Low complexity" evidence="1">
    <location>
        <begin position="163"/>
        <end position="181"/>
    </location>
</feature>
<reference evidence="2 3" key="1">
    <citation type="submission" date="2020-05" db="EMBL/GenBank/DDBJ databases">
        <title>Identification and distribution of gene clusters putatively required for synthesis of sphingolipid metabolism inhibitors in phylogenetically diverse species of the filamentous fungus Fusarium.</title>
        <authorList>
            <person name="Kim H.-S."/>
            <person name="Busman M."/>
            <person name="Brown D.W."/>
            <person name="Divon H."/>
            <person name="Uhlig S."/>
            <person name="Proctor R.H."/>
        </authorList>
    </citation>
    <scope>NUCLEOTIDE SEQUENCE [LARGE SCALE GENOMIC DNA]</scope>
    <source>
        <strain evidence="2 3">NRRL 25311</strain>
    </source>
</reference>
<organism evidence="2 3">
    <name type="scientific">Fusarium denticulatum</name>
    <dbReference type="NCBI Taxonomy" id="48507"/>
    <lineage>
        <taxon>Eukaryota</taxon>
        <taxon>Fungi</taxon>
        <taxon>Dikarya</taxon>
        <taxon>Ascomycota</taxon>
        <taxon>Pezizomycotina</taxon>
        <taxon>Sordariomycetes</taxon>
        <taxon>Hypocreomycetidae</taxon>
        <taxon>Hypocreales</taxon>
        <taxon>Nectriaceae</taxon>
        <taxon>Fusarium</taxon>
        <taxon>Fusarium fujikuroi species complex</taxon>
    </lineage>
</organism>
<comment type="caution">
    <text evidence="2">The sequence shown here is derived from an EMBL/GenBank/DDBJ whole genome shotgun (WGS) entry which is preliminary data.</text>
</comment>
<feature type="region of interest" description="Disordered" evidence="1">
    <location>
        <begin position="55"/>
        <end position="279"/>
    </location>
</feature>
<evidence type="ECO:0000313" key="3">
    <source>
        <dbReference type="Proteomes" id="UP000562682"/>
    </source>
</evidence>
<feature type="region of interest" description="Disordered" evidence="1">
    <location>
        <begin position="984"/>
        <end position="1051"/>
    </location>
</feature>
<dbReference type="EMBL" id="JAAOAK010000392">
    <property type="protein sequence ID" value="KAF5668474.1"/>
    <property type="molecule type" value="Genomic_DNA"/>
</dbReference>
<feature type="compositionally biased region" description="Polar residues" evidence="1">
    <location>
        <begin position="229"/>
        <end position="249"/>
    </location>
</feature>
<sequence>MSEGLPSKPLQPARPLTQVHLSPGSAEEAIASLRALGTSFPQAAGSLAAQTSTTLQLPTVPVTEQSQQPQTGAAPARKPRRRQPKKTQELASTSQLSLPQGSQEVHQPQTQSPPSQKARQPRKSRKRSIDSVDPSASQEGPATKKPALQVSQPTQPEIQALPSTAVLQVSQQAQQSQTESLPSQKAKQPRKSLKRSIDSVEPSASQEGPATKKPALEVSQPAQPEVQAPPSTVALQASQSPQSGTQALASTIDLPPHQPAQQLQSQAPRTDPTPGGWWEIPGFSEAFKQYHRDKCGKEGTLRPFVVQGIINLALAEHRRLHAAAAARQSAENQGAANPTAPGQETDPASAGVQALVNLSGGPSSEMGADNQQTAIDLPIDPQLQAEYDANSMDPRAHTLHVGGVRLSQVGLGPDPALPKDDVDGRFKMIEVELKNQIQPGSIPIPPPSNLPRAPSREFVGNPYVMPPGVKDARLEKVLYERNDVILNERKKVNLQSNNTAAKGTRNRREEKEINLRELAKKLQVQMNWWRLKAVSLGADPGEWDAIPEELKEKMSADMDKKVCKAESAQTKHIKRIKGLEHSARNTENARLSKLDTAKKEKEVQAIMAAIEAKDRERQEAQSQGQELPEMDLDEFIKMTFPDDEAHADTTTAAGDTAKAPTPINDNQNDSIHANTSGPININGVPIESTANIGESADAGGASEHVNTTDVNNTMDVGNPINNNNISMAPGHTMDGNAQTMDEDALNTGNMASVSAMDNRSLLPNNWAYQPYTQTGNVPHMSMGLQGAPLNNYGMQNNDMQNNGMLNNDMLNNDMLNNGMQDWVPGGTAMDTEFQGGALDDFNPQNNNFLNLVLQDNGFMQNNLHDTPFATGDMQNINITTNGFQRITALDDSTQGNTTLNYPMQDNTPLDTSLHGNVSLGNSTQCSTSLDYSVQGDAGFDTSAFSNASFDINFQDNTSVNYGLQGNLPTNNGIYGAAPYNHLVQDNASSSTNPQGNGKATNKEKPNRVTKTTKPSRASKSNGRNVKKPEIVRREITGADLPGVTNPVPSNNFNPDVLARARLDHIDPTDRYAFGGRPPRASQQILTPRACDFANDKNLTYENSFTSEGNKNLFEGNYANYDLYPSDDERNQF</sequence>
<evidence type="ECO:0000313" key="2">
    <source>
        <dbReference type="EMBL" id="KAF5668474.1"/>
    </source>
</evidence>
<feature type="compositionally biased region" description="Polar residues" evidence="1">
    <location>
        <begin position="1008"/>
        <end position="1023"/>
    </location>
</feature>
<protein>
    <submittedName>
        <fullName evidence="2">Uncharacterized protein</fullName>
    </submittedName>
</protein>
<feature type="compositionally biased region" description="Polar residues" evidence="1">
    <location>
        <begin position="89"/>
        <end position="118"/>
    </location>
</feature>
<gene>
    <name evidence="2" type="ORF">FDENT_11813</name>
</gene>
<dbReference type="AlphaFoldDB" id="A0A8H5TG39"/>
<feature type="compositionally biased region" description="Polar residues" evidence="1">
    <location>
        <begin position="259"/>
        <end position="268"/>
    </location>
</feature>
<feature type="compositionally biased region" description="Polar residues" evidence="1">
    <location>
        <begin position="55"/>
        <end position="71"/>
    </location>
</feature>
<accession>A0A8H5TG39</accession>
<feature type="compositionally biased region" description="Low complexity" evidence="1">
    <location>
        <begin position="648"/>
        <end position="662"/>
    </location>
</feature>
<name>A0A8H5TG39_9HYPO</name>
<feature type="region of interest" description="Disordered" evidence="1">
    <location>
        <begin position="646"/>
        <end position="668"/>
    </location>
</feature>
<feature type="region of interest" description="Disordered" evidence="1">
    <location>
        <begin position="1"/>
        <end position="24"/>
    </location>
</feature>
<feature type="compositionally biased region" description="Low complexity" evidence="1">
    <location>
        <begin position="324"/>
        <end position="336"/>
    </location>
</feature>
<feature type="compositionally biased region" description="Polar residues" evidence="1">
    <location>
        <begin position="984"/>
        <end position="999"/>
    </location>
</feature>
<feature type="region of interest" description="Disordered" evidence="1">
    <location>
        <begin position="324"/>
        <end position="349"/>
    </location>
</feature>